<dbReference type="Gene3D" id="3.90.1200.10">
    <property type="match status" value="1"/>
</dbReference>
<comment type="similarity">
    <text evidence="2 9">Belongs to the CTL (choline transporter-like) family.</text>
</comment>
<evidence type="ECO:0000256" key="5">
    <source>
        <dbReference type="ARBA" id="ARBA00023136"/>
    </source>
</evidence>
<comment type="similarity">
    <text evidence="8">Belongs to the choline/ethanolamine kinase family.</text>
</comment>
<dbReference type="GO" id="GO:0006646">
    <property type="term" value="P:phosphatidylethanolamine biosynthetic process"/>
    <property type="evidence" value="ECO:0007669"/>
    <property type="project" value="TreeGrafter"/>
</dbReference>
<feature type="transmembrane region" description="Helical" evidence="9">
    <location>
        <begin position="56"/>
        <end position="73"/>
    </location>
</feature>
<feature type="transmembrane region" description="Helical" evidence="9">
    <location>
        <begin position="228"/>
        <end position="247"/>
    </location>
</feature>
<gene>
    <name evidence="10" type="ORF">PYX00_011509</name>
</gene>
<dbReference type="GO" id="GO:0022857">
    <property type="term" value="F:transmembrane transporter activity"/>
    <property type="evidence" value="ECO:0007669"/>
    <property type="project" value="UniProtKB-UniRule"/>
</dbReference>
<dbReference type="EMBL" id="JARGDH010000006">
    <property type="protein sequence ID" value="KAL0265794.1"/>
    <property type="molecule type" value="Genomic_DNA"/>
</dbReference>
<keyword evidence="3 9" id="KW-0812">Transmembrane</keyword>
<protein>
    <recommendedName>
        <fullName evidence="9">Choline transporter-like protein</fullName>
    </recommendedName>
</protein>
<dbReference type="GO" id="GO:0005886">
    <property type="term" value="C:plasma membrane"/>
    <property type="evidence" value="ECO:0007669"/>
    <property type="project" value="UniProtKB-SubCell"/>
</dbReference>
<name>A0AAW2H7M8_9NEOP</name>
<dbReference type="PANTHER" id="PTHR22603">
    <property type="entry name" value="CHOLINE/ETHANOALAMINE KINASE"/>
    <property type="match status" value="1"/>
</dbReference>
<dbReference type="AlphaFoldDB" id="A0AAW2H7M8"/>
<keyword evidence="4 9" id="KW-1133">Transmembrane helix</keyword>
<dbReference type="Pfam" id="PF01633">
    <property type="entry name" value="Choline_kinase"/>
    <property type="match status" value="1"/>
</dbReference>
<evidence type="ECO:0000313" key="10">
    <source>
        <dbReference type="EMBL" id="KAL0265794.1"/>
    </source>
</evidence>
<evidence type="ECO:0000256" key="7">
    <source>
        <dbReference type="ARBA" id="ARBA00023264"/>
    </source>
</evidence>
<organism evidence="10">
    <name type="scientific">Menopon gallinae</name>
    <name type="common">poultry shaft louse</name>
    <dbReference type="NCBI Taxonomy" id="328185"/>
    <lineage>
        <taxon>Eukaryota</taxon>
        <taxon>Metazoa</taxon>
        <taxon>Ecdysozoa</taxon>
        <taxon>Arthropoda</taxon>
        <taxon>Hexapoda</taxon>
        <taxon>Insecta</taxon>
        <taxon>Pterygota</taxon>
        <taxon>Neoptera</taxon>
        <taxon>Paraneoptera</taxon>
        <taxon>Psocodea</taxon>
        <taxon>Troctomorpha</taxon>
        <taxon>Phthiraptera</taxon>
        <taxon>Amblycera</taxon>
        <taxon>Menoponidae</taxon>
        <taxon>Menopon</taxon>
    </lineage>
</organism>
<dbReference type="SUPFAM" id="SSF56112">
    <property type="entry name" value="Protein kinase-like (PK-like)"/>
    <property type="match status" value="1"/>
</dbReference>
<feature type="transmembrane region" description="Helical" evidence="9">
    <location>
        <begin position="267"/>
        <end position="287"/>
    </location>
</feature>
<feature type="transmembrane region" description="Helical" evidence="9">
    <location>
        <begin position="333"/>
        <end position="359"/>
    </location>
</feature>
<dbReference type="PANTHER" id="PTHR22603:SF93">
    <property type="entry name" value="RE24176P"/>
    <property type="match status" value="1"/>
</dbReference>
<evidence type="ECO:0000256" key="2">
    <source>
        <dbReference type="ARBA" id="ARBA00007168"/>
    </source>
</evidence>
<dbReference type="GO" id="GO:0005737">
    <property type="term" value="C:cytoplasm"/>
    <property type="evidence" value="ECO:0007669"/>
    <property type="project" value="TreeGrafter"/>
</dbReference>
<reference evidence="10" key="1">
    <citation type="journal article" date="2024" name="Gigascience">
        <title>Chromosome-level genome of the poultry shaft louse Menopon gallinae provides insight into the host-switching and adaptive evolution of parasitic lice.</title>
        <authorList>
            <person name="Xu Y."/>
            <person name="Ma L."/>
            <person name="Liu S."/>
            <person name="Liang Y."/>
            <person name="Liu Q."/>
            <person name="He Z."/>
            <person name="Tian L."/>
            <person name="Duan Y."/>
            <person name="Cai W."/>
            <person name="Li H."/>
            <person name="Song F."/>
        </authorList>
    </citation>
    <scope>NUCLEOTIDE SEQUENCE</scope>
    <source>
        <strain evidence="10">Cailab_2023a</strain>
    </source>
</reference>
<dbReference type="InterPro" id="IPR011009">
    <property type="entry name" value="Kinase-like_dom_sf"/>
</dbReference>
<keyword evidence="5 9" id="KW-0472">Membrane</keyword>
<keyword evidence="6" id="KW-0444">Lipid biosynthesis</keyword>
<dbReference type="GO" id="GO:0004305">
    <property type="term" value="F:ethanolamine kinase activity"/>
    <property type="evidence" value="ECO:0007669"/>
    <property type="project" value="TreeGrafter"/>
</dbReference>
<feature type="transmembrane region" description="Helical" evidence="9">
    <location>
        <begin position="142"/>
        <end position="169"/>
    </location>
</feature>
<evidence type="ECO:0000256" key="6">
    <source>
        <dbReference type="ARBA" id="ARBA00023209"/>
    </source>
</evidence>
<feature type="transmembrane region" description="Helical" evidence="9">
    <location>
        <begin position="371"/>
        <end position="396"/>
    </location>
</feature>
<dbReference type="InterPro" id="IPR007603">
    <property type="entry name" value="Choline_transptr-like"/>
</dbReference>
<feature type="transmembrane region" description="Helical" evidence="9">
    <location>
        <begin position="16"/>
        <end position="35"/>
    </location>
</feature>
<accession>A0AAW2H7M8</accession>
<comment type="caution">
    <text evidence="10">The sequence shown here is derived from an EMBL/GenBank/DDBJ whole genome shotgun (WGS) entry which is preliminary data.</text>
</comment>
<dbReference type="Pfam" id="PF04515">
    <property type="entry name" value="Choline_transpo"/>
    <property type="match status" value="1"/>
</dbReference>
<evidence type="ECO:0000256" key="9">
    <source>
        <dbReference type="RuleBase" id="RU368066"/>
    </source>
</evidence>
<sequence>MEGTATQRHTRKVHDIWALVAFAVYSATTNCLMIMHDRTKQHQVDLGLVYRISRDAGAFMVVFVLVTLLAFRFVPKPTLHASFVASIAFFLVLAAASSSALGILLFFLGAGMSLYVYIYWGMKFIPFTSEVLKGATTMILEHGLSIFLVHILVTAVFAAQAVLSFLTLFSTDVREEYYLHIMFFLQMTWSAANAMYFFTVFVSSIISIHLFNAGRPVRTLIEPLANTLYAAGSICLGGLLLAVVYVMRYMLRQSVSEDRRRRGEQSVLERIFVVILEILLVFLEEIIQLANDWVFVYIAVYGKSYKKALRGSFEKASEPGNNVMISSLIVGKALWFFGLVGMVSYMAMIYMAIGFDVIIQTWSSREFHLPTLVVTFFLITFLSMFSAGTKCILFVYSERADCVEKVLPVVHAAAKRHLPDFIKEDGVVSLKRQDNALSNNVFIVETPGKKLVVKEYKSEVEIQMLELMGLPKIVHRSESVLVEEYIEHRKADFSRDWQEIAHFLGRFHRTHVPFELRTHEELVGSIVEGDLAGLDGRVLGVLRKTKAAMDGLLRGASAEAPTYSGLCHNDLQLGNILVTDGGIVFIDFEYSCVGDQLVDIANVFCEVMCDYSCSAFDVSRRWSPVQRHAFLCEYLGGRDADHQKLLDRIARLEHFSHFLWYLWGRRSLLQRKSAVGFSYLRYTQSRLAFLRDIMEEDDFRILDDDLKNLAEEQ</sequence>
<comment type="function">
    <text evidence="9">Choline transporter.</text>
</comment>
<comment type="subcellular location">
    <subcellularLocation>
        <location evidence="9">Cell membrane</location>
        <topology evidence="9">Multi-pass membrane protein</topology>
    </subcellularLocation>
    <subcellularLocation>
        <location evidence="1">Membrane</location>
        <topology evidence="1">Multi-pass membrane protein</topology>
    </subcellularLocation>
</comment>
<keyword evidence="6" id="KW-0443">Lipid metabolism</keyword>
<evidence type="ECO:0000256" key="4">
    <source>
        <dbReference type="ARBA" id="ARBA00022989"/>
    </source>
</evidence>
<evidence type="ECO:0000256" key="3">
    <source>
        <dbReference type="ARBA" id="ARBA00022692"/>
    </source>
</evidence>
<dbReference type="GO" id="GO:0004103">
    <property type="term" value="F:choline kinase activity"/>
    <property type="evidence" value="ECO:0007669"/>
    <property type="project" value="TreeGrafter"/>
</dbReference>
<keyword evidence="6" id="KW-0594">Phospholipid biosynthesis</keyword>
<proteinExistence type="inferred from homology"/>
<feature type="transmembrane region" description="Helical" evidence="9">
    <location>
        <begin position="181"/>
        <end position="208"/>
    </location>
</feature>
<evidence type="ECO:0000256" key="1">
    <source>
        <dbReference type="ARBA" id="ARBA00004141"/>
    </source>
</evidence>
<keyword evidence="7" id="KW-1208">Phospholipid metabolism</keyword>
<evidence type="ECO:0000256" key="8">
    <source>
        <dbReference type="ARBA" id="ARBA00038211"/>
    </source>
</evidence>